<dbReference type="HOGENOM" id="CLU_2776395_0_0_1"/>
<dbReference type="EMBL" id="FP929133">
    <property type="protein sequence ID" value="CBX97992.1"/>
    <property type="molecule type" value="Genomic_DNA"/>
</dbReference>
<proteinExistence type="predicted"/>
<gene>
    <name evidence="1" type="ORF">LEMA_uP094010.1</name>
</gene>
<organism evidence="2">
    <name type="scientific">Leptosphaeria maculans (strain JN3 / isolate v23.1.3 / race Av1-4-5-6-7-8)</name>
    <name type="common">Blackleg fungus</name>
    <name type="synonym">Phoma lingam</name>
    <dbReference type="NCBI Taxonomy" id="985895"/>
    <lineage>
        <taxon>Eukaryota</taxon>
        <taxon>Fungi</taxon>
        <taxon>Dikarya</taxon>
        <taxon>Ascomycota</taxon>
        <taxon>Pezizomycotina</taxon>
        <taxon>Dothideomycetes</taxon>
        <taxon>Pleosporomycetidae</taxon>
        <taxon>Pleosporales</taxon>
        <taxon>Pleosporineae</taxon>
        <taxon>Leptosphaeriaceae</taxon>
        <taxon>Plenodomus</taxon>
        <taxon>Plenodomus lingam/Leptosphaeria maculans species complex</taxon>
    </lineage>
</organism>
<accession>E5A2X9</accession>
<keyword evidence="2" id="KW-1185">Reference proteome</keyword>
<dbReference type="Proteomes" id="UP000002668">
    <property type="component" value="Genome"/>
</dbReference>
<name>E5A2X9_LEPMJ</name>
<evidence type="ECO:0000313" key="1">
    <source>
        <dbReference type="EMBL" id="CBX97992.1"/>
    </source>
</evidence>
<dbReference type="AlphaFoldDB" id="E5A2X9"/>
<protein>
    <submittedName>
        <fullName evidence="1">Predicted protein</fullName>
    </submittedName>
</protein>
<sequence>MSPRITCPKTSFPAELEGIPDDVREARICVATQECQDSGPAAVPIGTASKQSIVALLHPALQHLAPRPI</sequence>
<reference evidence="2" key="1">
    <citation type="journal article" date="2011" name="Nat. Commun.">
        <title>Effector diversification within compartments of the Leptosphaeria maculans genome affected by Repeat-Induced Point mutations.</title>
        <authorList>
            <person name="Rouxel T."/>
            <person name="Grandaubert J."/>
            <person name="Hane J.K."/>
            <person name="Hoede C."/>
            <person name="van de Wouw A.P."/>
            <person name="Couloux A."/>
            <person name="Dominguez V."/>
            <person name="Anthouard V."/>
            <person name="Bally P."/>
            <person name="Bourras S."/>
            <person name="Cozijnsen A.J."/>
            <person name="Ciuffetti L.M."/>
            <person name="Degrave A."/>
            <person name="Dilmaghani A."/>
            <person name="Duret L."/>
            <person name="Fudal I."/>
            <person name="Goodwin S.B."/>
            <person name="Gout L."/>
            <person name="Glaser N."/>
            <person name="Linglin J."/>
            <person name="Kema G.H.J."/>
            <person name="Lapalu N."/>
            <person name="Lawrence C.B."/>
            <person name="May K."/>
            <person name="Meyer M."/>
            <person name="Ollivier B."/>
            <person name="Poulain J."/>
            <person name="Schoch C.L."/>
            <person name="Simon A."/>
            <person name="Spatafora J.W."/>
            <person name="Stachowiak A."/>
            <person name="Turgeon B.G."/>
            <person name="Tyler B.M."/>
            <person name="Vincent D."/>
            <person name="Weissenbach J."/>
            <person name="Amselem J."/>
            <person name="Quesneville H."/>
            <person name="Oliver R.P."/>
            <person name="Wincker P."/>
            <person name="Balesdent M.-H."/>
            <person name="Howlett B.J."/>
        </authorList>
    </citation>
    <scope>NUCLEOTIDE SEQUENCE [LARGE SCALE GENOMIC DNA]</scope>
    <source>
        <strain evidence="2">JN3 / isolate v23.1.3 / race Av1-4-5-6-7-8</strain>
    </source>
</reference>
<evidence type="ECO:0000313" key="2">
    <source>
        <dbReference type="Proteomes" id="UP000002668"/>
    </source>
</evidence>
<dbReference type="InParanoid" id="E5A2X9"/>
<dbReference type="VEuPathDB" id="FungiDB:LEMA_uP094010.1"/>